<reference evidence="2" key="1">
    <citation type="submission" date="2018-05" db="EMBL/GenBank/DDBJ databases">
        <title>Leptospira yasudae sp. nov. and Leptospira stimsonii sp. nov., two pathogenic species of the genus Leptospira isolated from environmental sources.</title>
        <authorList>
            <person name="Casanovas-Massana A."/>
            <person name="Hamond C."/>
            <person name="Santos L.A."/>
            <person name="Hacker K.P."/>
            <person name="Balassiano I."/>
            <person name="Medeiros M.A."/>
            <person name="Reis M.G."/>
            <person name="Ko A.I."/>
            <person name="Wunder E.A."/>
        </authorList>
    </citation>
    <scope>NUCLEOTIDE SEQUENCE [LARGE SCALE GENOMIC DNA]</scope>
    <source>
        <strain evidence="2">Yale</strain>
    </source>
</reference>
<dbReference type="OrthoDB" id="347390at2"/>
<dbReference type="AlphaFoldDB" id="A0A396YTU5"/>
<dbReference type="Proteomes" id="UP000265798">
    <property type="component" value="Unassembled WGS sequence"/>
</dbReference>
<proteinExistence type="predicted"/>
<organism evidence="1 2">
    <name type="scientific">Leptospira stimsonii</name>
    <dbReference type="NCBI Taxonomy" id="2202203"/>
    <lineage>
        <taxon>Bacteria</taxon>
        <taxon>Pseudomonadati</taxon>
        <taxon>Spirochaetota</taxon>
        <taxon>Spirochaetia</taxon>
        <taxon>Leptospirales</taxon>
        <taxon>Leptospiraceae</taxon>
        <taxon>Leptospira</taxon>
    </lineage>
</organism>
<name>A0A396YTU5_9LEPT</name>
<evidence type="ECO:0000313" key="1">
    <source>
        <dbReference type="EMBL" id="RHX84766.1"/>
    </source>
</evidence>
<sequence length="133" mass="15599">MKNETILNLLDHYEFREEGNSQFKGPLGFQIFLSETVVVRRLGKIELVTDNLEILDSFLHGLTCFYLRTGDTEKFFISIKEESDFQELHEDFWDCECEEDFIHSKHFQNYCSKCGAIEEEQPDSLVSEVMASR</sequence>
<protein>
    <submittedName>
        <fullName evidence="1">Uncharacterized protein</fullName>
    </submittedName>
</protein>
<gene>
    <name evidence="1" type="ORF">DLM75_22170</name>
</gene>
<accession>A0A396YTU5</accession>
<comment type="caution">
    <text evidence="1">The sequence shown here is derived from an EMBL/GenBank/DDBJ whole genome shotgun (WGS) entry which is preliminary data.</text>
</comment>
<evidence type="ECO:0000313" key="2">
    <source>
        <dbReference type="Proteomes" id="UP000265798"/>
    </source>
</evidence>
<dbReference type="EMBL" id="QHCT01000011">
    <property type="protein sequence ID" value="RHX84766.1"/>
    <property type="molecule type" value="Genomic_DNA"/>
</dbReference>
<dbReference type="RefSeq" id="WP_118970735.1">
    <property type="nucleotide sequence ID" value="NZ_QHCT01000011.1"/>
</dbReference>